<keyword evidence="3" id="KW-1185">Reference proteome</keyword>
<proteinExistence type="predicted"/>
<protein>
    <submittedName>
        <fullName evidence="2">Uncharacterized protein</fullName>
    </submittedName>
</protein>
<dbReference type="EMBL" id="ML004421">
    <property type="protein sequence ID" value="RKP33099.1"/>
    <property type="molecule type" value="Genomic_DNA"/>
</dbReference>
<sequence>MTTLAVAGVGQLNTKAYPVSTPDSPEPETAVDNTSVSRSSNALTVKPVVPALWGALYPLTEEQPGTKCEAISQALYNVLDAPKSFLNALKKGKTGFTKKSRRQQDSEYIFRRLINYLLSGEDAQCMGPVVNRLRTSGPKRSAPVYDYFLGMAAIEPSDKWVE</sequence>
<organism evidence="2 3">
    <name type="scientific">Dimargaris cristalligena</name>
    <dbReference type="NCBI Taxonomy" id="215637"/>
    <lineage>
        <taxon>Eukaryota</taxon>
        <taxon>Fungi</taxon>
        <taxon>Fungi incertae sedis</taxon>
        <taxon>Zoopagomycota</taxon>
        <taxon>Kickxellomycotina</taxon>
        <taxon>Dimargaritomycetes</taxon>
        <taxon>Dimargaritales</taxon>
        <taxon>Dimargaritaceae</taxon>
        <taxon>Dimargaris</taxon>
    </lineage>
</organism>
<name>A0A4V1J3S7_9FUNG</name>
<accession>A0A4V1J3S7</accession>
<gene>
    <name evidence="2" type="ORF">BJ085DRAFT_34423</name>
</gene>
<feature type="region of interest" description="Disordered" evidence="1">
    <location>
        <begin position="15"/>
        <end position="37"/>
    </location>
</feature>
<dbReference type="Proteomes" id="UP000268162">
    <property type="component" value="Unassembled WGS sequence"/>
</dbReference>
<evidence type="ECO:0000313" key="2">
    <source>
        <dbReference type="EMBL" id="RKP33099.1"/>
    </source>
</evidence>
<dbReference type="AlphaFoldDB" id="A0A4V1J3S7"/>
<evidence type="ECO:0000313" key="3">
    <source>
        <dbReference type="Proteomes" id="UP000268162"/>
    </source>
</evidence>
<evidence type="ECO:0000256" key="1">
    <source>
        <dbReference type="SAM" id="MobiDB-lite"/>
    </source>
</evidence>
<reference evidence="3" key="1">
    <citation type="journal article" date="2018" name="Nat. Microbiol.">
        <title>Leveraging single-cell genomics to expand the fungal tree of life.</title>
        <authorList>
            <person name="Ahrendt S.R."/>
            <person name="Quandt C.A."/>
            <person name="Ciobanu D."/>
            <person name="Clum A."/>
            <person name="Salamov A."/>
            <person name="Andreopoulos B."/>
            <person name="Cheng J.F."/>
            <person name="Woyke T."/>
            <person name="Pelin A."/>
            <person name="Henrissat B."/>
            <person name="Reynolds N.K."/>
            <person name="Benny G.L."/>
            <person name="Smith M.E."/>
            <person name="James T.Y."/>
            <person name="Grigoriev I.V."/>
        </authorList>
    </citation>
    <scope>NUCLEOTIDE SEQUENCE [LARGE SCALE GENOMIC DNA]</scope>
    <source>
        <strain evidence="3">RSA 468</strain>
    </source>
</reference>
<feature type="non-terminal residue" evidence="2">
    <location>
        <position position="162"/>
    </location>
</feature>